<proteinExistence type="predicted"/>
<dbReference type="GO" id="GO:0016787">
    <property type="term" value="F:hydrolase activity"/>
    <property type="evidence" value="ECO:0007669"/>
    <property type="project" value="UniProtKB-KW"/>
</dbReference>
<evidence type="ECO:0000256" key="4">
    <source>
        <dbReference type="SAM" id="Phobius"/>
    </source>
</evidence>
<evidence type="ECO:0000313" key="6">
    <source>
        <dbReference type="Proteomes" id="UP001140076"/>
    </source>
</evidence>
<feature type="region of interest" description="Disordered" evidence="3">
    <location>
        <begin position="246"/>
        <end position="269"/>
    </location>
</feature>
<dbReference type="InterPro" id="IPR023365">
    <property type="entry name" value="Sortase_dom-sf"/>
</dbReference>
<feature type="active site" description="Proton donor/acceptor" evidence="2">
    <location>
        <position position="158"/>
    </location>
</feature>
<reference evidence="5" key="1">
    <citation type="submission" date="2021-10" db="EMBL/GenBank/DDBJ databases">
        <title>Streptomonospora sp. nov., isolated from mangrove soil.</title>
        <authorList>
            <person name="Chen X."/>
            <person name="Ge X."/>
            <person name="Liu W."/>
        </authorList>
    </citation>
    <scope>NUCLEOTIDE SEQUENCE</scope>
    <source>
        <strain evidence="5">S1-112</strain>
    </source>
</reference>
<feature type="transmembrane region" description="Helical" evidence="4">
    <location>
        <begin position="48"/>
        <end position="65"/>
    </location>
</feature>
<evidence type="ECO:0000256" key="1">
    <source>
        <dbReference type="ARBA" id="ARBA00022801"/>
    </source>
</evidence>
<organism evidence="5 6">
    <name type="scientific">Streptomonospora mangrovi</name>
    <dbReference type="NCBI Taxonomy" id="2883123"/>
    <lineage>
        <taxon>Bacteria</taxon>
        <taxon>Bacillati</taxon>
        <taxon>Actinomycetota</taxon>
        <taxon>Actinomycetes</taxon>
        <taxon>Streptosporangiales</taxon>
        <taxon>Nocardiopsidaceae</taxon>
        <taxon>Streptomonospora</taxon>
    </lineage>
</organism>
<dbReference type="RefSeq" id="WP_270074738.1">
    <property type="nucleotide sequence ID" value="NZ_JAJAQC010000060.1"/>
</dbReference>
<protein>
    <submittedName>
        <fullName evidence="5">Class E sortase</fullName>
    </submittedName>
</protein>
<dbReference type="AlphaFoldDB" id="A0A9X3SH21"/>
<feature type="region of interest" description="Disordered" evidence="3">
    <location>
        <begin position="1"/>
        <end position="36"/>
    </location>
</feature>
<dbReference type="Pfam" id="PF04203">
    <property type="entry name" value="Sortase"/>
    <property type="match status" value="1"/>
</dbReference>
<comment type="caution">
    <text evidence="5">The sequence shown here is derived from an EMBL/GenBank/DDBJ whole genome shotgun (WGS) entry which is preliminary data.</text>
</comment>
<dbReference type="SUPFAM" id="SSF63817">
    <property type="entry name" value="Sortase"/>
    <property type="match status" value="1"/>
</dbReference>
<keyword evidence="6" id="KW-1185">Reference proteome</keyword>
<dbReference type="Proteomes" id="UP001140076">
    <property type="component" value="Unassembled WGS sequence"/>
</dbReference>
<keyword evidence="1" id="KW-0378">Hydrolase</keyword>
<dbReference type="NCBIfam" id="TIGR01076">
    <property type="entry name" value="sortase_fam"/>
    <property type="match status" value="1"/>
</dbReference>
<dbReference type="InterPro" id="IPR053465">
    <property type="entry name" value="Sortase_Class_E"/>
</dbReference>
<sequence length="269" mass="29977">MVYTSERHSHRGSRGRGSRGRRRRHPEPPRERTGGDIARGIVRGFGELLFTAGLLMLFFAAYEVYGKQFETDREQDQLAQGLEDQWEQQEVRGPDSEPLPGSANSRLYIPDLDLQWVVVNGVSQEDIRYSPGHYGDDAVSGGDATAAGQPGNYAVAGHRTPGIFWDLDLLENGDQIVVEDAENFYTYEVIEERTVTPDQVEVVDPDPFNAENNEDPQRSLLTLTTCAPRLNNTHRLIIHAELTDTRPKDEGMPENIADMAPETQAAAGE</sequence>
<feature type="compositionally biased region" description="Basic residues" evidence="3">
    <location>
        <begin position="8"/>
        <end position="25"/>
    </location>
</feature>
<keyword evidence="4" id="KW-0812">Transmembrane</keyword>
<dbReference type="InterPro" id="IPR042003">
    <property type="entry name" value="Sortase_E"/>
</dbReference>
<accession>A0A9X3SH21</accession>
<evidence type="ECO:0000256" key="2">
    <source>
        <dbReference type="PIRSR" id="PIRSR605754-1"/>
    </source>
</evidence>
<dbReference type="InterPro" id="IPR005754">
    <property type="entry name" value="Sortase"/>
</dbReference>
<keyword evidence="4" id="KW-1133">Transmembrane helix</keyword>
<evidence type="ECO:0000313" key="5">
    <source>
        <dbReference type="EMBL" id="MDA0567492.1"/>
    </source>
</evidence>
<evidence type="ECO:0000256" key="3">
    <source>
        <dbReference type="SAM" id="MobiDB-lite"/>
    </source>
</evidence>
<dbReference type="NCBIfam" id="NF033747">
    <property type="entry name" value="class_E_sortase"/>
    <property type="match status" value="1"/>
</dbReference>
<feature type="active site" description="Acyl-thioester intermediate" evidence="2">
    <location>
        <position position="226"/>
    </location>
</feature>
<keyword evidence="4" id="KW-0472">Membrane</keyword>
<dbReference type="Gene3D" id="2.40.260.10">
    <property type="entry name" value="Sortase"/>
    <property type="match status" value="1"/>
</dbReference>
<dbReference type="CDD" id="cd05830">
    <property type="entry name" value="Sortase_E"/>
    <property type="match status" value="1"/>
</dbReference>
<name>A0A9X3SH21_9ACTN</name>
<dbReference type="EMBL" id="JAJAQC010000060">
    <property type="protein sequence ID" value="MDA0567492.1"/>
    <property type="molecule type" value="Genomic_DNA"/>
</dbReference>
<gene>
    <name evidence="5" type="ORF">LG943_24680</name>
</gene>